<keyword evidence="2 4" id="KW-0862">Zinc</keyword>
<keyword evidence="9" id="KW-1185">Reference proteome</keyword>
<dbReference type="OrthoDB" id="1679758at2759"/>
<dbReference type="Proteomes" id="UP000008068">
    <property type="component" value="Unassembled WGS sequence"/>
</dbReference>
<dbReference type="PROSITE" id="PS50023">
    <property type="entry name" value="LIM_DOMAIN_2"/>
    <property type="match status" value="1"/>
</dbReference>
<dbReference type="CDD" id="cd09358">
    <property type="entry name" value="LIM_Mical_like"/>
    <property type="match status" value="1"/>
</dbReference>
<accession>G0N6U5</accession>
<dbReference type="eggNOG" id="KOG1700">
    <property type="taxonomic scope" value="Eukaryota"/>
</dbReference>
<proteinExistence type="predicted"/>
<dbReference type="GO" id="GO:0046872">
    <property type="term" value="F:metal ion binding"/>
    <property type="evidence" value="ECO:0007669"/>
    <property type="project" value="UniProtKB-KW"/>
</dbReference>
<evidence type="ECO:0000313" key="9">
    <source>
        <dbReference type="Proteomes" id="UP000008068"/>
    </source>
</evidence>
<dbReference type="PROSITE" id="PS00478">
    <property type="entry name" value="LIM_DOMAIN_1"/>
    <property type="match status" value="1"/>
</dbReference>
<dbReference type="InParanoid" id="G0N6U5"/>
<evidence type="ECO:0000313" key="8">
    <source>
        <dbReference type="EMBL" id="EGT53962.1"/>
    </source>
</evidence>
<reference evidence="9" key="1">
    <citation type="submission" date="2011-07" db="EMBL/GenBank/DDBJ databases">
        <authorList>
            <consortium name="Caenorhabditis brenneri Sequencing and Analysis Consortium"/>
            <person name="Wilson R.K."/>
        </authorList>
    </citation>
    <scope>NUCLEOTIDE SEQUENCE [LARGE SCALE GENOMIC DNA]</scope>
    <source>
        <strain evidence="9">PB2801</strain>
    </source>
</reference>
<evidence type="ECO:0000256" key="5">
    <source>
        <dbReference type="SAM" id="Coils"/>
    </source>
</evidence>
<evidence type="ECO:0000256" key="2">
    <source>
        <dbReference type="ARBA" id="ARBA00022833"/>
    </source>
</evidence>
<evidence type="ECO:0000259" key="7">
    <source>
        <dbReference type="PROSITE" id="PS50023"/>
    </source>
</evidence>
<feature type="compositionally biased region" description="Basic and acidic residues" evidence="6">
    <location>
        <begin position="420"/>
        <end position="445"/>
    </location>
</feature>
<dbReference type="SMART" id="SM00132">
    <property type="entry name" value="LIM"/>
    <property type="match status" value="1"/>
</dbReference>
<sequence>MVPLFRSSYFRLNDCTSILTIARGFYPLHLHFNHCTWVLTIAPGFYPLHLDFVHCTSILSLHLYFVNAPLKADRAEIDSLEIRGMTNNNIEKELLAAGKVRANADKFLSGAALENSDDESESADRDPNIIRGSKKAQKVELNFENVGDIKNKWKEGNVETAEAKEAQERKELEALKGGVSVKDRFKERDGNEDQVVERSWNKDELSTSVIPDNGGDAIQTLLKCVRKTYITTKTWKPSRGSESLNSESENSKILTFPAAAEARKSFMAGSAYDAANPVEKTVKDLDDLKFSQLKGFKDRFEKGEESGEIQKTQVDLGEGVQLGNIKATFEKGVKDESEMTAEERAELRKREIEAEFQGYKLARKSAKAQEEAEGGVQEEGSKGYNPAEVEVKMAGKAFEKFRQIDASGAAPVTPQNQSKKSSEPSKWDKKDDKPVGEVVNRRTMEEDNGPEDTEDAIRKSENSNFGASSRVGGVETAAKDFKAKFENSGEADADAAAVEAKRQQMEEEFEALKREREEAQKRLEEERLAEAAASQGNEARDEDVAIKAEHASKMTAKWEKIQQKEAKKAEKGKMPEKKAGNARFCLPPPDKCSLCTKNVYRAEQFQCFGLLYHVNCFRCIDCKQALRVEKAHRCQKTGDLYCRVHFKLMEENQNRKMLAVEENNNNEMVEEVSEI</sequence>
<dbReference type="SUPFAM" id="SSF57716">
    <property type="entry name" value="Glucocorticoid receptor-like (DNA-binding domain)"/>
    <property type="match status" value="1"/>
</dbReference>
<feature type="region of interest" description="Disordered" evidence="6">
    <location>
        <begin position="405"/>
        <end position="471"/>
    </location>
</feature>
<keyword evidence="3 4" id="KW-0440">LIM domain</keyword>
<dbReference type="FunCoup" id="G0N6U5">
    <property type="interactions" value="1"/>
</dbReference>
<keyword evidence="1 4" id="KW-0479">Metal-binding</keyword>
<dbReference type="Pfam" id="PF00412">
    <property type="entry name" value="LIM"/>
    <property type="match status" value="1"/>
</dbReference>
<dbReference type="HOGENOM" id="CLU_032850_0_0_1"/>
<evidence type="ECO:0000256" key="4">
    <source>
        <dbReference type="PROSITE-ProRule" id="PRU00125"/>
    </source>
</evidence>
<evidence type="ECO:0000256" key="6">
    <source>
        <dbReference type="SAM" id="MobiDB-lite"/>
    </source>
</evidence>
<feature type="domain" description="LIM zinc-binding" evidence="7">
    <location>
        <begin position="590"/>
        <end position="652"/>
    </location>
</feature>
<dbReference type="Gene3D" id="2.10.110.10">
    <property type="entry name" value="Cysteine Rich Protein"/>
    <property type="match status" value="1"/>
</dbReference>
<dbReference type="EMBL" id="GL379845">
    <property type="protein sequence ID" value="EGT53962.1"/>
    <property type="molecule type" value="Genomic_DNA"/>
</dbReference>
<evidence type="ECO:0000256" key="3">
    <source>
        <dbReference type="ARBA" id="ARBA00023038"/>
    </source>
</evidence>
<dbReference type="InterPro" id="IPR001781">
    <property type="entry name" value="Znf_LIM"/>
</dbReference>
<gene>
    <name evidence="8" type="ORF">CAEBREN_32814</name>
</gene>
<name>G0N6U5_CAEBE</name>
<protein>
    <recommendedName>
        <fullName evidence="7">LIM zinc-binding domain-containing protein</fullName>
    </recommendedName>
</protein>
<feature type="coiled-coil region" evidence="5">
    <location>
        <begin position="488"/>
        <end position="534"/>
    </location>
</feature>
<dbReference type="AlphaFoldDB" id="G0N6U5"/>
<keyword evidence="5" id="KW-0175">Coiled coil</keyword>
<feature type="region of interest" description="Disordered" evidence="6">
    <location>
        <begin position="362"/>
        <end position="387"/>
    </location>
</feature>
<dbReference type="STRING" id="135651.G0N6U5"/>
<evidence type="ECO:0000256" key="1">
    <source>
        <dbReference type="ARBA" id="ARBA00022723"/>
    </source>
</evidence>
<organism evidence="9">
    <name type="scientific">Caenorhabditis brenneri</name>
    <name type="common">Nematode worm</name>
    <dbReference type="NCBI Taxonomy" id="135651"/>
    <lineage>
        <taxon>Eukaryota</taxon>
        <taxon>Metazoa</taxon>
        <taxon>Ecdysozoa</taxon>
        <taxon>Nematoda</taxon>
        <taxon>Chromadorea</taxon>
        <taxon>Rhabditida</taxon>
        <taxon>Rhabditina</taxon>
        <taxon>Rhabditomorpha</taxon>
        <taxon>Rhabditoidea</taxon>
        <taxon>Rhabditidae</taxon>
        <taxon>Peloderinae</taxon>
        <taxon>Caenorhabditis</taxon>
    </lineage>
</organism>